<name>A0A1L8CTA0_9THEO</name>
<protein>
    <recommendedName>
        <fullName evidence="4">Cell envelope-related transcriptional attenuator domain-containing protein</fullName>
    </recommendedName>
</protein>
<gene>
    <name evidence="5" type="ORF">cpu_06750</name>
</gene>
<keyword evidence="3" id="KW-0812">Transmembrane</keyword>
<comment type="caution">
    <text evidence="5">The sequence shown here is derived from an EMBL/GenBank/DDBJ whole genome shotgun (WGS) entry which is preliminary data.</text>
</comment>
<feature type="compositionally biased region" description="Polar residues" evidence="2">
    <location>
        <begin position="407"/>
        <end position="423"/>
    </location>
</feature>
<evidence type="ECO:0000256" key="1">
    <source>
        <dbReference type="ARBA" id="ARBA00006068"/>
    </source>
</evidence>
<dbReference type="NCBIfam" id="TIGR00350">
    <property type="entry name" value="lytR_cpsA_psr"/>
    <property type="match status" value="1"/>
</dbReference>
<keyword evidence="6" id="KW-1185">Reference proteome</keyword>
<dbReference type="InterPro" id="IPR004474">
    <property type="entry name" value="LytR_CpsA_psr"/>
</dbReference>
<organism evidence="5 6">
    <name type="scientific">Carboxydothermus pertinax</name>
    <dbReference type="NCBI Taxonomy" id="870242"/>
    <lineage>
        <taxon>Bacteria</taxon>
        <taxon>Bacillati</taxon>
        <taxon>Bacillota</taxon>
        <taxon>Clostridia</taxon>
        <taxon>Thermoanaerobacterales</taxon>
        <taxon>Thermoanaerobacteraceae</taxon>
        <taxon>Carboxydothermus</taxon>
    </lineage>
</organism>
<dbReference type="AlphaFoldDB" id="A0A1L8CTA0"/>
<dbReference type="EMBL" id="BDJK01000009">
    <property type="protein sequence ID" value="GAV22165.1"/>
    <property type="molecule type" value="Genomic_DNA"/>
</dbReference>
<evidence type="ECO:0000256" key="3">
    <source>
        <dbReference type="SAM" id="Phobius"/>
    </source>
</evidence>
<accession>A0A1L8CTA0</accession>
<feature type="transmembrane region" description="Helical" evidence="3">
    <location>
        <begin position="25"/>
        <end position="46"/>
    </location>
</feature>
<dbReference type="Gene3D" id="3.40.630.190">
    <property type="entry name" value="LCP protein"/>
    <property type="match status" value="1"/>
</dbReference>
<dbReference type="PANTHER" id="PTHR33392">
    <property type="entry name" value="POLYISOPRENYL-TEICHOIC ACID--PEPTIDOGLYCAN TEICHOIC ACID TRANSFERASE TAGU"/>
    <property type="match status" value="1"/>
</dbReference>
<dbReference type="STRING" id="870242.cpu_06750"/>
<dbReference type="Pfam" id="PF03816">
    <property type="entry name" value="LytR_cpsA_psr"/>
    <property type="match status" value="1"/>
</dbReference>
<feature type="compositionally biased region" description="Polar residues" evidence="2">
    <location>
        <begin position="357"/>
        <end position="381"/>
    </location>
</feature>
<dbReference type="OrthoDB" id="305468at2"/>
<dbReference type="RefSeq" id="WP_143299296.1">
    <property type="nucleotide sequence ID" value="NZ_BDJK01000009.1"/>
</dbReference>
<evidence type="ECO:0000313" key="6">
    <source>
        <dbReference type="Proteomes" id="UP000187485"/>
    </source>
</evidence>
<sequence>MRNLDPAIERVQKKIAKKKMRRRKIVLVTILALFLVAGIAFAYFYYTMNDVFSPPRAQGDNVAVASEKPGRVNILLLGVDDRHSKNRNERTDTIIFASIDSQLKKVVLVSIPRDTRVNIPGHGWDKINAAHVIGGVDLTKQMVSELLGKPIDYYMLVNFEDFKKVIDTLGGVTIDVEKNMYHADEYPYTINLKKGLQHLDGEKALMYVRFRSDALGDISRTQRQQKFLKALAEQVLQPGTILKLPKLVPEVIQMVETDMSTKDMMSLLAFSRELNKDSIITQTLPGYFYNYNGISYWQADLEAAKKLVDMLFEGQVEQNIVLGTKEENAGIKIVKKKQTVKTSKPSTTNKYHEKPTTNDNTYQQNPRDNSKNTGSGNTPPASNSENLPNTTPPPTQNSSEPQTTPPGNSNNTTDGTIYQNSPVGYSPPAEQQVPPLNSNTETTTGETYNN</sequence>
<dbReference type="InterPro" id="IPR050922">
    <property type="entry name" value="LytR/CpsA/Psr_CW_biosynth"/>
</dbReference>
<reference evidence="6" key="1">
    <citation type="submission" date="2016-12" db="EMBL/GenBank/DDBJ databases">
        <title>Draft Genome Sequences od Carboxydothermus pertinax and islandicus, Hydrogenogenic Carboxydotrophic Bacteria.</title>
        <authorList>
            <person name="Fukuyama Y."/>
            <person name="Ohmae K."/>
            <person name="Yoneda Y."/>
            <person name="Yoshida T."/>
            <person name="Sako Y."/>
        </authorList>
    </citation>
    <scope>NUCLEOTIDE SEQUENCE [LARGE SCALE GENOMIC DNA]</scope>
    <source>
        <strain evidence="6">Ug1</strain>
    </source>
</reference>
<dbReference type="Proteomes" id="UP000187485">
    <property type="component" value="Unassembled WGS sequence"/>
</dbReference>
<feature type="compositionally biased region" description="Low complexity" evidence="2">
    <location>
        <begin position="437"/>
        <end position="450"/>
    </location>
</feature>
<feature type="compositionally biased region" description="Low complexity" evidence="2">
    <location>
        <begin position="396"/>
        <end position="406"/>
    </location>
</feature>
<keyword evidence="3" id="KW-1133">Transmembrane helix</keyword>
<feature type="domain" description="Cell envelope-related transcriptional attenuator" evidence="4">
    <location>
        <begin position="90"/>
        <end position="235"/>
    </location>
</feature>
<proteinExistence type="inferred from homology"/>
<feature type="region of interest" description="Disordered" evidence="2">
    <location>
        <begin position="336"/>
        <end position="450"/>
    </location>
</feature>
<keyword evidence="3" id="KW-0472">Membrane</keyword>
<evidence type="ECO:0000256" key="2">
    <source>
        <dbReference type="SAM" id="MobiDB-lite"/>
    </source>
</evidence>
<evidence type="ECO:0000259" key="4">
    <source>
        <dbReference type="Pfam" id="PF03816"/>
    </source>
</evidence>
<dbReference type="PANTHER" id="PTHR33392:SF6">
    <property type="entry name" value="POLYISOPRENYL-TEICHOIC ACID--PEPTIDOGLYCAN TEICHOIC ACID TRANSFERASE TAGU"/>
    <property type="match status" value="1"/>
</dbReference>
<evidence type="ECO:0000313" key="5">
    <source>
        <dbReference type="EMBL" id="GAV22165.1"/>
    </source>
</evidence>
<comment type="similarity">
    <text evidence="1">Belongs to the LytR/CpsA/Psr (LCP) family.</text>
</comment>